<feature type="transmembrane region" description="Helical" evidence="2">
    <location>
        <begin position="568"/>
        <end position="590"/>
    </location>
</feature>
<keyword evidence="1 2" id="KW-0472">Membrane</keyword>
<dbReference type="GO" id="GO:0005783">
    <property type="term" value="C:endoplasmic reticulum"/>
    <property type="evidence" value="ECO:0007669"/>
    <property type="project" value="TreeGrafter"/>
</dbReference>
<protein>
    <recommendedName>
        <fullName evidence="5">Calcineurin-like phosphoesterase domain-containing protein</fullName>
    </recommendedName>
</protein>
<keyword evidence="2" id="KW-0812">Transmembrane</keyword>
<sequence>MMPWGASARIYKDDRLDSRPSQHISPFYVFPLSRPPRPFQIDKSGAVLASLTASAHAAVQMSPAALLALLRNAVRILPIVAVACTLHLYLYPLVRGCAFPLPPLASNASDSAASPSAFGETLRQHVSGPTGVSAPFRLLALGDPQLEGDTAIRNYGRPAFLHLEWAIRHLTYQTEQPSLRKRLRQVTHDLIDVFFDDIPDTLESIRKHIDLFGNDFYLAHIYRTLRWWSKPTHVTVLGDLLGSQWIRDREFHRRSTRFWNRSFKGAERVPDEVAQYPADDYNVTGILGTKDNEAELWQRRLINVAGNHDIGYAGDLTPELLDRFELAFGKAAYELRFELPVEDPVSNATVFDPETNPGSNRLPPELRILNINNMNLDTPALNQTLQDDTYSFINAIIHTSSAVEYKGHFTLILTHMPLYKPEGVCVDPPFFDFHEGGGVKEQNQLSADASRGFLEGIYGLNGDANAPAGGTGRRGVILNGHDHQGCDTYHYINQSLPKEERRWEVARWDAAQNDQLPGKSGLPGVREITVRSMMADFDGNAGLLSVWFDYDSWEWKYDFATCALGRQYYWWFVHVFDIVLLVILVAYATLEIAIMSGFDAEKWLQANIFDRSTRKVEVKKPEEKANGHVTGIAS</sequence>
<dbReference type="EMBL" id="VFLP01000018">
    <property type="protein sequence ID" value="TRX95080.1"/>
    <property type="molecule type" value="Genomic_DNA"/>
</dbReference>
<evidence type="ECO:0000256" key="1">
    <source>
        <dbReference type="ARBA" id="ARBA00023136"/>
    </source>
</evidence>
<evidence type="ECO:0000313" key="4">
    <source>
        <dbReference type="Proteomes" id="UP000319160"/>
    </source>
</evidence>
<keyword evidence="2" id="KW-1133">Transmembrane helix</keyword>
<evidence type="ECO:0000256" key="2">
    <source>
        <dbReference type="SAM" id="Phobius"/>
    </source>
</evidence>
<dbReference type="STRING" id="2512241.A0A553I4E2"/>
<dbReference type="SUPFAM" id="SSF56300">
    <property type="entry name" value="Metallo-dependent phosphatases"/>
    <property type="match status" value="1"/>
</dbReference>
<evidence type="ECO:0000313" key="3">
    <source>
        <dbReference type="EMBL" id="TRX95080.1"/>
    </source>
</evidence>
<dbReference type="AlphaFoldDB" id="A0A553I4E2"/>
<dbReference type="Proteomes" id="UP000319160">
    <property type="component" value="Unassembled WGS sequence"/>
</dbReference>
<gene>
    <name evidence="3" type="ORF">FHL15_004165</name>
</gene>
<evidence type="ECO:0008006" key="5">
    <source>
        <dbReference type="Google" id="ProtNLM"/>
    </source>
</evidence>
<proteinExistence type="predicted"/>
<dbReference type="PANTHER" id="PTHR13315">
    <property type="entry name" value="METALLO PHOSPHOESTERASE RELATED"/>
    <property type="match status" value="1"/>
</dbReference>
<dbReference type="GO" id="GO:0006506">
    <property type="term" value="P:GPI anchor biosynthetic process"/>
    <property type="evidence" value="ECO:0007669"/>
    <property type="project" value="InterPro"/>
</dbReference>
<comment type="caution">
    <text evidence="3">The sequence shown here is derived from an EMBL/GenBank/DDBJ whole genome shotgun (WGS) entry which is preliminary data.</text>
</comment>
<dbReference type="InterPro" id="IPR033308">
    <property type="entry name" value="PGAP5/Cdc1/Ted1"/>
</dbReference>
<accession>A0A553I4E2</accession>
<keyword evidence="4" id="KW-1185">Reference proteome</keyword>
<reference evidence="4" key="1">
    <citation type="submission" date="2019-06" db="EMBL/GenBank/DDBJ databases">
        <title>Draft genome sequence of the griseofulvin-producing fungus Xylaria cubensis strain G536.</title>
        <authorList>
            <person name="Mead M.E."/>
            <person name="Raja H.A."/>
            <person name="Steenwyk J.L."/>
            <person name="Knowles S.L."/>
            <person name="Oberlies N.H."/>
            <person name="Rokas A."/>
        </authorList>
    </citation>
    <scope>NUCLEOTIDE SEQUENCE [LARGE SCALE GENOMIC DNA]</scope>
    <source>
        <strain evidence="4">G536</strain>
    </source>
</reference>
<organism evidence="3 4">
    <name type="scientific">Xylaria flabelliformis</name>
    <dbReference type="NCBI Taxonomy" id="2512241"/>
    <lineage>
        <taxon>Eukaryota</taxon>
        <taxon>Fungi</taxon>
        <taxon>Dikarya</taxon>
        <taxon>Ascomycota</taxon>
        <taxon>Pezizomycotina</taxon>
        <taxon>Sordariomycetes</taxon>
        <taxon>Xylariomycetidae</taxon>
        <taxon>Xylariales</taxon>
        <taxon>Xylariaceae</taxon>
        <taxon>Xylaria</taxon>
    </lineage>
</organism>
<name>A0A553I4E2_9PEZI</name>
<dbReference type="OrthoDB" id="9984693at2759"/>
<dbReference type="PANTHER" id="PTHR13315:SF1">
    <property type="entry name" value="PROTEIN TED1"/>
    <property type="match status" value="1"/>
</dbReference>
<dbReference type="GO" id="GO:0016020">
    <property type="term" value="C:membrane"/>
    <property type="evidence" value="ECO:0007669"/>
    <property type="project" value="GOC"/>
</dbReference>
<dbReference type="InterPro" id="IPR029052">
    <property type="entry name" value="Metallo-depent_PP-like"/>
</dbReference>